<gene>
    <name evidence="6" type="ORF">LZC95_32040</name>
</gene>
<evidence type="ECO:0000313" key="6">
    <source>
        <dbReference type="EMBL" id="WXA91072.1"/>
    </source>
</evidence>
<dbReference type="PANTHER" id="PTHR30055:SF220">
    <property type="entry name" value="TETR-FAMILY REGULATORY PROTEIN"/>
    <property type="match status" value="1"/>
</dbReference>
<evidence type="ECO:0000259" key="5">
    <source>
        <dbReference type="PROSITE" id="PS50977"/>
    </source>
</evidence>
<dbReference type="InterPro" id="IPR001647">
    <property type="entry name" value="HTH_TetR"/>
</dbReference>
<dbReference type="InterPro" id="IPR009057">
    <property type="entry name" value="Homeodomain-like_sf"/>
</dbReference>
<dbReference type="InterPro" id="IPR036271">
    <property type="entry name" value="Tet_transcr_reg_TetR-rel_C_sf"/>
</dbReference>
<dbReference type="Pfam" id="PF13305">
    <property type="entry name" value="TetR_C_33"/>
    <property type="match status" value="1"/>
</dbReference>
<reference evidence="6 7" key="1">
    <citation type="submission" date="2021-12" db="EMBL/GenBank/DDBJ databases">
        <title>Discovery of the Pendulisporaceae a myxobacterial family with distinct sporulation behavior and unique specialized metabolism.</title>
        <authorList>
            <person name="Garcia R."/>
            <person name="Popoff A."/>
            <person name="Bader C.D."/>
            <person name="Loehr J."/>
            <person name="Walesch S."/>
            <person name="Walt C."/>
            <person name="Boldt J."/>
            <person name="Bunk B."/>
            <person name="Haeckl F.J.F.P.J."/>
            <person name="Gunesch A.P."/>
            <person name="Birkelbach J."/>
            <person name="Nuebel U."/>
            <person name="Pietschmann T."/>
            <person name="Bach T."/>
            <person name="Mueller R."/>
        </authorList>
    </citation>
    <scope>NUCLEOTIDE SEQUENCE [LARGE SCALE GENOMIC DNA]</scope>
    <source>
        <strain evidence="6 7">MSr12523</strain>
    </source>
</reference>
<dbReference type="EMBL" id="CP089982">
    <property type="protein sequence ID" value="WXA91072.1"/>
    <property type="molecule type" value="Genomic_DNA"/>
</dbReference>
<organism evidence="6 7">
    <name type="scientific">Pendulispora brunnea</name>
    <dbReference type="NCBI Taxonomy" id="2905690"/>
    <lineage>
        <taxon>Bacteria</taxon>
        <taxon>Pseudomonadati</taxon>
        <taxon>Myxococcota</taxon>
        <taxon>Myxococcia</taxon>
        <taxon>Myxococcales</taxon>
        <taxon>Sorangiineae</taxon>
        <taxon>Pendulisporaceae</taxon>
        <taxon>Pendulispora</taxon>
    </lineage>
</organism>
<dbReference type="RefSeq" id="WP_394841693.1">
    <property type="nucleotide sequence ID" value="NZ_CP089982.1"/>
</dbReference>
<protein>
    <submittedName>
        <fullName evidence="6">WHG domain-containing protein</fullName>
    </submittedName>
</protein>
<dbReference type="PRINTS" id="PR00455">
    <property type="entry name" value="HTHTETR"/>
</dbReference>
<dbReference type="SUPFAM" id="SSF48498">
    <property type="entry name" value="Tetracyclin repressor-like, C-terminal domain"/>
    <property type="match status" value="1"/>
</dbReference>
<evidence type="ECO:0000256" key="1">
    <source>
        <dbReference type="ARBA" id="ARBA00023015"/>
    </source>
</evidence>
<dbReference type="Proteomes" id="UP001379533">
    <property type="component" value="Chromosome"/>
</dbReference>
<dbReference type="Gene3D" id="1.10.357.10">
    <property type="entry name" value="Tetracycline Repressor, domain 2"/>
    <property type="match status" value="1"/>
</dbReference>
<dbReference type="SUPFAM" id="SSF46689">
    <property type="entry name" value="Homeodomain-like"/>
    <property type="match status" value="1"/>
</dbReference>
<evidence type="ECO:0000313" key="7">
    <source>
        <dbReference type="Proteomes" id="UP001379533"/>
    </source>
</evidence>
<evidence type="ECO:0000256" key="2">
    <source>
        <dbReference type="ARBA" id="ARBA00023125"/>
    </source>
</evidence>
<dbReference type="Pfam" id="PF00440">
    <property type="entry name" value="TetR_N"/>
    <property type="match status" value="1"/>
</dbReference>
<dbReference type="InterPro" id="IPR025996">
    <property type="entry name" value="MT1864/Rv1816-like_C"/>
</dbReference>
<proteinExistence type="predicted"/>
<feature type="domain" description="HTH tetR-type" evidence="5">
    <location>
        <begin position="9"/>
        <end position="69"/>
    </location>
</feature>
<sequence>MAKSSYHHGDLRRALVDAALALIQEGELGTLSLREVARRAGVTPAAPYHHFRDKVELLAAVAEEGFVALGERMDRAIEAVSGPQKGRARIAAIARAYLEFARERQAHYRVMFLPEVKATDPALGVHVAADASLARLIMAIQSATPKADPGTVHRRAVIAWGAGHGIVSLWNDGLLEKKLSVVDDDFVDMVVDQMVSIATGKS</sequence>
<keyword evidence="1" id="KW-0805">Transcription regulation</keyword>
<dbReference type="PANTHER" id="PTHR30055">
    <property type="entry name" value="HTH-TYPE TRANSCRIPTIONAL REGULATOR RUTR"/>
    <property type="match status" value="1"/>
</dbReference>
<feature type="DNA-binding region" description="H-T-H motif" evidence="4">
    <location>
        <begin position="32"/>
        <end position="51"/>
    </location>
</feature>
<accession>A0ABZ2K1L1</accession>
<keyword evidence="3" id="KW-0804">Transcription</keyword>
<dbReference type="PROSITE" id="PS50977">
    <property type="entry name" value="HTH_TETR_2"/>
    <property type="match status" value="1"/>
</dbReference>
<evidence type="ECO:0000256" key="4">
    <source>
        <dbReference type="PROSITE-ProRule" id="PRU00335"/>
    </source>
</evidence>
<keyword evidence="2 4" id="KW-0238">DNA-binding</keyword>
<name>A0ABZ2K1L1_9BACT</name>
<evidence type="ECO:0000256" key="3">
    <source>
        <dbReference type="ARBA" id="ARBA00023163"/>
    </source>
</evidence>
<dbReference type="InterPro" id="IPR050109">
    <property type="entry name" value="HTH-type_TetR-like_transc_reg"/>
</dbReference>
<keyword evidence="7" id="KW-1185">Reference proteome</keyword>